<name>A0AAE0EDW4_9ROSI</name>
<dbReference type="Proteomes" id="UP001281410">
    <property type="component" value="Unassembled WGS sequence"/>
</dbReference>
<sequence>MPECLQCQPDGKGSASREKHSMLPLATVVSVGNEGNQGSATNLATWMFSIAASSTDRDFSSDMSLGNGANFMPDVSAPGLSHQLLEKCNMGLMS</sequence>
<evidence type="ECO:0000313" key="3">
    <source>
        <dbReference type="Proteomes" id="UP001281410"/>
    </source>
</evidence>
<reference evidence="2" key="1">
    <citation type="journal article" date="2023" name="Plant J.">
        <title>Genome sequences and population genomics provide insights into the demographic history, inbreeding, and mutation load of two 'living fossil' tree species of Dipteronia.</title>
        <authorList>
            <person name="Feng Y."/>
            <person name="Comes H.P."/>
            <person name="Chen J."/>
            <person name="Zhu S."/>
            <person name="Lu R."/>
            <person name="Zhang X."/>
            <person name="Li P."/>
            <person name="Qiu J."/>
            <person name="Olsen K.M."/>
            <person name="Qiu Y."/>
        </authorList>
    </citation>
    <scope>NUCLEOTIDE SEQUENCE</scope>
    <source>
        <strain evidence="2">NBL</strain>
    </source>
</reference>
<proteinExistence type="predicted"/>
<dbReference type="InterPro" id="IPR036852">
    <property type="entry name" value="Peptidase_S8/S53_dom_sf"/>
</dbReference>
<keyword evidence="3" id="KW-1185">Reference proteome</keyword>
<dbReference type="AlphaFoldDB" id="A0AAE0EDW4"/>
<comment type="caution">
    <text evidence="2">The sequence shown here is derived from an EMBL/GenBank/DDBJ whole genome shotgun (WGS) entry which is preliminary data.</text>
</comment>
<dbReference type="Gene3D" id="3.50.30.30">
    <property type="match status" value="1"/>
</dbReference>
<protein>
    <submittedName>
        <fullName evidence="2">Uncharacterized protein</fullName>
    </submittedName>
</protein>
<dbReference type="GO" id="GO:0006508">
    <property type="term" value="P:proteolysis"/>
    <property type="evidence" value="ECO:0007669"/>
    <property type="project" value="InterPro"/>
</dbReference>
<gene>
    <name evidence="2" type="ORF">Dsin_011524</name>
</gene>
<evidence type="ECO:0000313" key="2">
    <source>
        <dbReference type="EMBL" id="KAK3224499.1"/>
    </source>
</evidence>
<evidence type="ECO:0000256" key="1">
    <source>
        <dbReference type="SAM" id="MobiDB-lite"/>
    </source>
</evidence>
<accession>A0AAE0EDW4</accession>
<dbReference type="Gene3D" id="3.40.50.200">
    <property type="entry name" value="Peptidase S8/S53 domain"/>
    <property type="match status" value="1"/>
</dbReference>
<dbReference type="EMBL" id="JANJYJ010000003">
    <property type="protein sequence ID" value="KAK3224499.1"/>
    <property type="molecule type" value="Genomic_DNA"/>
</dbReference>
<dbReference type="SUPFAM" id="SSF52743">
    <property type="entry name" value="Subtilisin-like"/>
    <property type="match status" value="1"/>
</dbReference>
<dbReference type="GO" id="GO:0004252">
    <property type="term" value="F:serine-type endopeptidase activity"/>
    <property type="evidence" value="ECO:0007669"/>
    <property type="project" value="InterPro"/>
</dbReference>
<organism evidence="2 3">
    <name type="scientific">Dipteronia sinensis</name>
    <dbReference type="NCBI Taxonomy" id="43782"/>
    <lineage>
        <taxon>Eukaryota</taxon>
        <taxon>Viridiplantae</taxon>
        <taxon>Streptophyta</taxon>
        <taxon>Embryophyta</taxon>
        <taxon>Tracheophyta</taxon>
        <taxon>Spermatophyta</taxon>
        <taxon>Magnoliopsida</taxon>
        <taxon>eudicotyledons</taxon>
        <taxon>Gunneridae</taxon>
        <taxon>Pentapetalae</taxon>
        <taxon>rosids</taxon>
        <taxon>malvids</taxon>
        <taxon>Sapindales</taxon>
        <taxon>Sapindaceae</taxon>
        <taxon>Hippocastanoideae</taxon>
        <taxon>Acereae</taxon>
        <taxon>Dipteronia</taxon>
    </lineage>
</organism>
<feature type="region of interest" description="Disordered" evidence="1">
    <location>
        <begin position="1"/>
        <end position="20"/>
    </location>
</feature>